<sequence>MNTPTERVRIVPAEFDDGWVLEVDGDIQSHVDVHAPRLIRFEYLRRIGNVLDTCWPPSQPIRILHLGAGALTLARYVQATRPGSEQTVIELDAELMELVASELPPDPDTDLRIVIGDARAKLHELDDKGFEAIVVDIFTGPDTATHLCDPGFYQDVLMRLSAQGVLLVNIGDEEGLEFFRRQAQVLHQVTTTRELNGVWTLADASTLDRKLAGNAVLAAGPGLPRGHDEVTTLRSRLAAAGPFPATVLTPGQTATLTQIYADDEEMT</sequence>
<evidence type="ECO:0000313" key="3">
    <source>
        <dbReference type="Proteomes" id="UP001183794"/>
    </source>
</evidence>
<organism evidence="2 3">
    <name type="scientific">Enteractinococcus fodinae</name>
    <dbReference type="NCBI Taxonomy" id="684663"/>
    <lineage>
        <taxon>Bacteria</taxon>
        <taxon>Bacillati</taxon>
        <taxon>Actinomycetota</taxon>
        <taxon>Actinomycetes</taxon>
        <taxon>Micrococcales</taxon>
        <taxon>Micrococcaceae</taxon>
    </lineage>
</organism>
<protein>
    <recommendedName>
        <fullName evidence="4">Spermidine synthase</fullName>
    </recommendedName>
</protein>
<dbReference type="SUPFAM" id="SSF53335">
    <property type="entry name" value="S-adenosyl-L-methionine-dependent methyltransferases"/>
    <property type="match status" value="1"/>
</dbReference>
<keyword evidence="1" id="KW-0620">Polyamine biosynthesis</keyword>
<accession>A0ABU2B113</accession>
<proteinExistence type="predicted"/>
<dbReference type="RefSeq" id="WP_310173303.1">
    <property type="nucleotide sequence ID" value="NZ_BAABHE010000002.1"/>
</dbReference>
<name>A0ABU2B113_9MICC</name>
<dbReference type="Gene3D" id="3.40.50.150">
    <property type="entry name" value="Vaccinia Virus protein VP39"/>
    <property type="match status" value="1"/>
</dbReference>
<comment type="caution">
    <text evidence="2">The sequence shown here is derived from an EMBL/GenBank/DDBJ whole genome shotgun (WGS) entry which is preliminary data.</text>
</comment>
<dbReference type="PANTHER" id="PTHR43317">
    <property type="entry name" value="THERMOSPERMINE SYNTHASE ACAULIS5"/>
    <property type="match status" value="1"/>
</dbReference>
<dbReference type="PANTHER" id="PTHR43317:SF1">
    <property type="entry name" value="THERMOSPERMINE SYNTHASE ACAULIS5"/>
    <property type="match status" value="1"/>
</dbReference>
<evidence type="ECO:0000256" key="1">
    <source>
        <dbReference type="ARBA" id="ARBA00023115"/>
    </source>
</evidence>
<keyword evidence="3" id="KW-1185">Reference proteome</keyword>
<dbReference type="Proteomes" id="UP001183794">
    <property type="component" value="Unassembled WGS sequence"/>
</dbReference>
<evidence type="ECO:0000313" key="2">
    <source>
        <dbReference type="EMBL" id="MDR7347295.1"/>
    </source>
</evidence>
<gene>
    <name evidence="2" type="ORF">J2S62_001552</name>
</gene>
<dbReference type="InterPro" id="IPR029063">
    <property type="entry name" value="SAM-dependent_MTases_sf"/>
</dbReference>
<dbReference type="NCBIfam" id="NF037959">
    <property type="entry name" value="MFS_SpdSyn"/>
    <property type="match status" value="1"/>
</dbReference>
<reference evidence="2 3" key="1">
    <citation type="submission" date="2023-07" db="EMBL/GenBank/DDBJ databases">
        <title>Sequencing the genomes of 1000 actinobacteria strains.</title>
        <authorList>
            <person name="Klenk H.-P."/>
        </authorList>
    </citation>
    <scope>NUCLEOTIDE SEQUENCE [LARGE SCALE GENOMIC DNA]</scope>
    <source>
        <strain evidence="2 3">DSM 22966</strain>
    </source>
</reference>
<evidence type="ECO:0008006" key="4">
    <source>
        <dbReference type="Google" id="ProtNLM"/>
    </source>
</evidence>
<dbReference type="EMBL" id="JAVDYJ010000001">
    <property type="protein sequence ID" value="MDR7347295.1"/>
    <property type="molecule type" value="Genomic_DNA"/>
</dbReference>